<evidence type="ECO:0000256" key="1">
    <source>
        <dbReference type="ARBA" id="ARBA00004496"/>
    </source>
</evidence>
<dbReference type="EMBL" id="PKUR01000002">
    <property type="protein sequence ID" value="PLW86480.1"/>
    <property type="molecule type" value="Genomic_DNA"/>
</dbReference>
<dbReference type="RefSeq" id="WP_084199082.1">
    <property type="nucleotide sequence ID" value="NZ_BMYL01000002.1"/>
</dbReference>
<comment type="caution">
    <text evidence="6">The sequence shown here is derived from an EMBL/GenBank/DDBJ whole genome shotgun (WGS) entry which is preliminary data.</text>
</comment>
<dbReference type="Pfam" id="PF03937">
    <property type="entry name" value="Sdh5"/>
    <property type="match status" value="1"/>
</dbReference>
<gene>
    <name evidence="6" type="ORF">C0029_08720</name>
</gene>
<evidence type="ECO:0000256" key="4">
    <source>
        <dbReference type="ARBA" id="ARBA00022490"/>
    </source>
</evidence>
<comment type="subcellular location">
    <subcellularLocation>
        <location evidence="1">Cytoplasm</location>
    </subcellularLocation>
</comment>
<evidence type="ECO:0000256" key="5">
    <source>
        <dbReference type="ARBA" id="ARBA00023186"/>
    </source>
</evidence>
<accession>A0AAP8MEU7</accession>
<evidence type="ECO:0000256" key="3">
    <source>
        <dbReference type="ARBA" id="ARBA00019418"/>
    </source>
</evidence>
<dbReference type="SUPFAM" id="SSF109910">
    <property type="entry name" value="YgfY-like"/>
    <property type="match status" value="1"/>
</dbReference>
<dbReference type="Proteomes" id="UP000235162">
    <property type="component" value="Unassembled WGS sequence"/>
</dbReference>
<reference evidence="6 7" key="1">
    <citation type="submission" date="2018-01" db="EMBL/GenBank/DDBJ databases">
        <title>The draft genome sequence of Halioglobus japonicus S1-36.</title>
        <authorList>
            <person name="Du Z.-J."/>
            <person name="Shi M.-J."/>
        </authorList>
    </citation>
    <scope>NUCLEOTIDE SEQUENCE [LARGE SCALE GENOMIC DNA]</scope>
    <source>
        <strain evidence="6 7">S1-36</strain>
    </source>
</reference>
<dbReference type="InterPro" id="IPR005631">
    <property type="entry name" value="SDH"/>
</dbReference>
<keyword evidence="4" id="KW-0963">Cytoplasm</keyword>
<name>A0AAP8MEU7_9GAMM</name>
<dbReference type="GO" id="GO:0006105">
    <property type="term" value="P:succinate metabolic process"/>
    <property type="evidence" value="ECO:0007669"/>
    <property type="project" value="TreeGrafter"/>
</dbReference>
<keyword evidence="7" id="KW-1185">Reference proteome</keyword>
<dbReference type="GO" id="GO:0005737">
    <property type="term" value="C:cytoplasm"/>
    <property type="evidence" value="ECO:0007669"/>
    <property type="project" value="UniProtKB-SubCell"/>
</dbReference>
<dbReference type="InterPro" id="IPR050531">
    <property type="entry name" value="SdhE_FAD_assembly_factor"/>
</dbReference>
<proteinExistence type="inferred from homology"/>
<evidence type="ECO:0000256" key="2">
    <source>
        <dbReference type="ARBA" id="ARBA00008571"/>
    </source>
</evidence>
<evidence type="ECO:0000313" key="6">
    <source>
        <dbReference type="EMBL" id="PLW86480.1"/>
    </source>
</evidence>
<sequence length="88" mass="10576">MVAEQEINRMRWAARRGMLELDLVLEPFVQARYADLNDVDRERFQQLMLCEDQDLFAWFLQRQKPEDPEHAAIVQQILNFAHTPPEHR</sequence>
<dbReference type="PANTHER" id="PTHR39585">
    <property type="entry name" value="FAD ASSEMBLY FACTOR SDHE"/>
    <property type="match status" value="1"/>
</dbReference>
<comment type="similarity">
    <text evidence="2">Belongs to the SdhE FAD assembly factor family.</text>
</comment>
<evidence type="ECO:0000313" key="7">
    <source>
        <dbReference type="Proteomes" id="UP000235162"/>
    </source>
</evidence>
<organism evidence="6 7">
    <name type="scientific">Halioglobus japonicus</name>
    <dbReference type="NCBI Taxonomy" id="930805"/>
    <lineage>
        <taxon>Bacteria</taxon>
        <taxon>Pseudomonadati</taxon>
        <taxon>Pseudomonadota</taxon>
        <taxon>Gammaproteobacteria</taxon>
        <taxon>Cellvibrionales</taxon>
        <taxon>Halieaceae</taxon>
        <taxon>Halioglobus</taxon>
    </lineage>
</organism>
<dbReference type="AlphaFoldDB" id="A0AAP8MEU7"/>
<dbReference type="PANTHER" id="PTHR39585:SF1">
    <property type="entry name" value="FAD ASSEMBLY FACTOR SDHE"/>
    <property type="match status" value="1"/>
</dbReference>
<keyword evidence="5" id="KW-0143">Chaperone</keyword>
<dbReference type="InterPro" id="IPR036714">
    <property type="entry name" value="SDH_sf"/>
</dbReference>
<dbReference type="KEGG" id="hja:BST95_09685"/>
<protein>
    <recommendedName>
        <fullName evidence="3">FAD assembly factor SdhE</fullName>
    </recommendedName>
</protein>
<dbReference type="Gene3D" id="1.10.150.250">
    <property type="entry name" value="Flavinator of succinate dehydrogenase"/>
    <property type="match status" value="1"/>
</dbReference>